<dbReference type="InterPro" id="IPR001478">
    <property type="entry name" value="PDZ"/>
</dbReference>
<dbReference type="AlphaFoldDB" id="A0A2M6WS41"/>
<dbReference type="InterPro" id="IPR004447">
    <property type="entry name" value="Peptidase_S41A"/>
</dbReference>
<dbReference type="PANTHER" id="PTHR32060:SF30">
    <property type="entry name" value="CARBOXY-TERMINAL PROCESSING PROTEASE CTPA"/>
    <property type="match status" value="1"/>
</dbReference>
<dbReference type="InterPro" id="IPR036034">
    <property type="entry name" value="PDZ_sf"/>
</dbReference>
<proteinExistence type="inferred from homology"/>
<keyword evidence="2 5" id="KW-0645">Protease</keyword>
<evidence type="ECO:0000256" key="4">
    <source>
        <dbReference type="ARBA" id="ARBA00022825"/>
    </source>
</evidence>
<dbReference type="InterPro" id="IPR005151">
    <property type="entry name" value="Tail-specific_protease"/>
</dbReference>
<dbReference type="NCBIfam" id="TIGR00225">
    <property type="entry name" value="prc"/>
    <property type="match status" value="1"/>
</dbReference>
<organism evidence="7 8">
    <name type="scientific">Candidatus Falkowbacteria bacterium CG10_big_fil_rev_8_21_14_0_10_38_22</name>
    <dbReference type="NCBI Taxonomy" id="1974564"/>
    <lineage>
        <taxon>Bacteria</taxon>
        <taxon>Candidatus Falkowiibacteriota</taxon>
    </lineage>
</organism>
<evidence type="ECO:0000256" key="2">
    <source>
        <dbReference type="ARBA" id="ARBA00022670"/>
    </source>
</evidence>
<dbReference type="SUPFAM" id="SSF52096">
    <property type="entry name" value="ClpP/crotonase"/>
    <property type="match status" value="1"/>
</dbReference>
<dbReference type="GO" id="GO:0004175">
    <property type="term" value="F:endopeptidase activity"/>
    <property type="evidence" value="ECO:0007669"/>
    <property type="project" value="TreeGrafter"/>
</dbReference>
<dbReference type="Pfam" id="PF00595">
    <property type="entry name" value="PDZ"/>
    <property type="match status" value="1"/>
</dbReference>
<keyword evidence="4 5" id="KW-0720">Serine protease</keyword>
<evidence type="ECO:0000259" key="6">
    <source>
        <dbReference type="PROSITE" id="PS50106"/>
    </source>
</evidence>
<dbReference type="EMBL" id="PFAO01000010">
    <property type="protein sequence ID" value="PIT95572.1"/>
    <property type="molecule type" value="Genomic_DNA"/>
</dbReference>
<dbReference type="GO" id="GO:0006508">
    <property type="term" value="P:proteolysis"/>
    <property type="evidence" value="ECO:0007669"/>
    <property type="project" value="UniProtKB-KW"/>
</dbReference>
<dbReference type="Pfam" id="PF22694">
    <property type="entry name" value="CtpB_N-like"/>
    <property type="match status" value="1"/>
</dbReference>
<reference evidence="8" key="1">
    <citation type="submission" date="2017-09" db="EMBL/GenBank/DDBJ databases">
        <title>Depth-based differentiation of microbial function through sediment-hosted aquifers and enrichment of novel symbionts in the deep terrestrial subsurface.</title>
        <authorList>
            <person name="Probst A.J."/>
            <person name="Ladd B."/>
            <person name="Jarett J.K."/>
            <person name="Geller-Mcgrath D.E."/>
            <person name="Sieber C.M.K."/>
            <person name="Emerson J.B."/>
            <person name="Anantharaman K."/>
            <person name="Thomas B.C."/>
            <person name="Malmstrom R."/>
            <person name="Stieglmeier M."/>
            <person name="Klingl A."/>
            <person name="Woyke T."/>
            <person name="Ryan C.M."/>
            <person name="Banfield J.F."/>
        </authorList>
    </citation>
    <scope>NUCLEOTIDE SEQUENCE [LARGE SCALE GENOMIC DNA]</scope>
</reference>
<dbReference type="SMART" id="SM00245">
    <property type="entry name" value="TSPc"/>
    <property type="match status" value="1"/>
</dbReference>
<dbReference type="PANTHER" id="PTHR32060">
    <property type="entry name" value="TAIL-SPECIFIC PROTEASE"/>
    <property type="match status" value="1"/>
</dbReference>
<dbReference type="InterPro" id="IPR029045">
    <property type="entry name" value="ClpP/crotonase-like_dom_sf"/>
</dbReference>
<evidence type="ECO:0000256" key="3">
    <source>
        <dbReference type="ARBA" id="ARBA00022801"/>
    </source>
</evidence>
<dbReference type="GO" id="GO:0030288">
    <property type="term" value="C:outer membrane-bounded periplasmic space"/>
    <property type="evidence" value="ECO:0007669"/>
    <property type="project" value="TreeGrafter"/>
</dbReference>
<accession>A0A2M6WS41</accession>
<dbReference type="Proteomes" id="UP000228964">
    <property type="component" value="Unassembled WGS sequence"/>
</dbReference>
<dbReference type="FunFam" id="2.30.42.10:FF:000063">
    <property type="entry name" value="Peptidase, S41 family"/>
    <property type="match status" value="1"/>
</dbReference>
<dbReference type="GO" id="GO:0008236">
    <property type="term" value="F:serine-type peptidase activity"/>
    <property type="evidence" value="ECO:0007669"/>
    <property type="project" value="UniProtKB-KW"/>
</dbReference>
<comment type="caution">
    <text evidence="7">The sequence shown here is derived from an EMBL/GenBank/DDBJ whole genome shotgun (WGS) entry which is preliminary data.</text>
</comment>
<dbReference type="Pfam" id="PF03572">
    <property type="entry name" value="Peptidase_S41"/>
    <property type="match status" value="1"/>
</dbReference>
<dbReference type="Gene3D" id="2.30.42.10">
    <property type="match status" value="1"/>
</dbReference>
<sequence>MESLRMNNYLPPSRPPSRKKKWLRHLAIIILLLLAFIVGLITAQRSEVIKAFTLKEADYTGKVLSKYGLVLKDKFSQDIDFNLFWQVWDLLHEQYVDRDELNEKQMFYGALRGLVASLGDPYTVFMDPKIAEEFASDLAGTFEGIGAEIGMRNEIITIIAPLTDMPAEKVGLKAGDKIYAIDGVSTAGMTVDEAVSKIRGPKDTEVTLTIFRDGLAEAKDYKIKRGIITVKSVKAELRDDGIYLIKISNFNDDTLSLFKEAVSKAVATSPQGIILDLRNNPGGYLDTAVDVASEWIEDGVVVTEKFSDDKKNEYLARGRARLKDFPTVVLVNQGSASASEIVAGALKDTGQATIVGKKTFGKGSVQTLEELTDGSSVKITVAKWLTPSGSCINEQGIAPNVEVDLTLDDYEKFKDPQLDKAIEILHPKL</sequence>
<dbReference type="PROSITE" id="PS50106">
    <property type="entry name" value="PDZ"/>
    <property type="match status" value="1"/>
</dbReference>
<evidence type="ECO:0000256" key="5">
    <source>
        <dbReference type="RuleBase" id="RU004404"/>
    </source>
</evidence>
<dbReference type="CDD" id="cd07560">
    <property type="entry name" value="Peptidase_S41_CPP"/>
    <property type="match status" value="1"/>
</dbReference>
<comment type="similarity">
    <text evidence="1 5">Belongs to the peptidase S41A family.</text>
</comment>
<gene>
    <name evidence="7" type="ORF">COT96_00470</name>
</gene>
<dbReference type="GO" id="GO:0007165">
    <property type="term" value="P:signal transduction"/>
    <property type="evidence" value="ECO:0007669"/>
    <property type="project" value="TreeGrafter"/>
</dbReference>
<dbReference type="SUPFAM" id="SSF50156">
    <property type="entry name" value="PDZ domain-like"/>
    <property type="match status" value="1"/>
</dbReference>
<dbReference type="Gene3D" id="3.30.750.44">
    <property type="match status" value="1"/>
</dbReference>
<evidence type="ECO:0000313" key="8">
    <source>
        <dbReference type="Proteomes" id="UP000228964"/>
    </source>
</evidence>
<dbReference type="CDD" id="cd06782">
    <property type="entry name" value="cpPDZ_CPP-like"/>
    <property type="match status" value="1"/>
</dbReference>
<evidence type="ECO:0000256" key="1">
    <source>
        <dbReference type="ARBA" id="ARBA00009179"/>
    </source>
</evidence>
<feature type="domain" description="PDZ" evidence="6">
    <location>
        <begin position="140"/>
        <end position="199"/>
    </location>
</feature>
<protein>
    <recommendedName>
        <fullName evidence="6">PDZ domain-containing protein</fullName>
    </recommendedName>
</protein>
<evidence type="ECO:0000313" key="7">
    <source>
        <dbReference type="EMBL" id="PIT95572.1"/>
    </source>
</evidence>
<dbReference type="Gene3D" id="3.90.226.10">
    <property type="entry name" value="2-enoyl-CoA Hydratase, Chain A, domain 1"/>
    <property type="match status" value="1"/>
</dbReference>
<name>A0A2M6WS41_9BACT</name>
<keyword evidence="3 5" id="KW-0378">Hydrolase</keyword>
<dbReference type="InterPro" id="IPR055210">
    <property type="entry name" value="CtpA/B_N"/>
</dbReference>
<dbReference type="SMART" id="SM00228">
    <property type="entry name" value="PDZ"/>
    <property type="match status" value="1"/>
</dbReference>